<reference evidence="10 11" key="1">
    <citation type="submission" date="2019-02" db="EMBL/GenBank/DDBJ databases">
        <title>Genome sequencing of the rare red list fungi Phellinidium pouzarii.</title>
        <authorList>
            <person name="Buettner E."/>
            <person name="Kellner H."/>
        </authorList>
    </citation>
    <scope>NUCLEOTIDE SEQUENCE [LARGE SCALE GENOMIC DNA]</scope>
    <source>
        <strain evidence="10 11">DSM 108285</strain>
    </source>
</reference>
<keyword evidence="4" id="KW-0808">Transferase</keyword>
<comment type="caution">
    <text evidence="10">The sequence shown here is derived from an EMBL/GenBank/DDBJ whole genome shotgun (WGS) entry which is preliminary data.</text>
</comment>
<dbReference type="GO" id="GO:0005634">
    <property type="term" value="C:nucleus"/>
    <property type="evidence" value="ECO:0007669"/>
    <property type="project" value="TreeGrafter"/>
</dbReference>
<keyword evidence="11" id="KW-1185">Reference proteome</keyword>
<dbReference type="InterPro" id="IPR045116">
    <property type="entry name" value="Clp1/Grc3"/>
</dbReference>
<dbReference type="EMBL" id="SGPK01000236">
    <property type="protein sequence ID" value="THH05800.1"/>
    <property type="molecule type" value="Genomic_DNA"/>
</dbReference>
<feature type="domain" description="Clp1 P-loop" evidence="9">
    <location>
        <begin position="396"/>
        <end position="605"/>
    </location>
</feature>
<feature type="compositionally biased region" description="Polar residues" evidence="8">
    <location>
        <begin position="77"/>
        <end position="86"/>
    </location>
</feature>
<dbReference type="InterPro" id="IPR027417">
    <property type="entry name" value="P-loop_NTPase"/>
</dbReference>
<gene>
    <name evidence="10" type="ORF">EW145_g4534</name>
</gene>
<evidence type="ECO:0000313" key="11">
    <source>
        <dbReference type="Proteomes" id="UP000308199"/>
    </source>
</evidence>
<dbReference type="GO" id="GO:0000448">
    <property type="term" value="P:cleavage in ITS2 between 5.8S rRNA and LSU-rRNA of tricistronic rRNA transcript (SSU-rRNA, 5.8S rRNA, LSU-rRNA)"/>
    <property type="evidence" value="ECO:0007669"/>
    <property type="project" value="TreeGrafter"/>
</dbReference>
<accession>A0A4S4L819</accession>
<evidence type="ECO:0000256" key="1">
    <source>
        <dbReference type="ARBA" id="ARBA00011003"/>
    </source>
</evidence>
<feature type="compositionally biased region" description="Acidic residues" evidence="8">
    <location>
        <begin position="105"/>
        <end position="120"/>
    </location>
</feature>
<sequence>MLSAIAARKAAQAVKLAAQHQPPQPPLEKVQLAIEDSVSDSERLETIFQSQKSKRKPLASSEVQARKRRRKKASKSENLQTRYYEQNTEDSLIESLEKEPKDIGDESNTDSEGEGEGEGEGEAHFIGDDGRSELDCLFQGHRKVKRPWSPSQPPPNSSDEEAAYEPGSSMLAAEEPLVIPPQYPRQQDAGFKRIRTLSFTPKLDKNIFHVDNCDFGIFVGRSGTLIALSEDDTIALIGVYSMTVLQGTVSFMGSDLYASPTISHTVFAPRCSPIPIIKALAVDTSVTSDNGLNISGKIAQLISPHCTLVFFEEISTGVEDLGKVCKTFEGTFDAEAYGESILRLRSAKMILSLSRSMQPFQTPASWQIAFASLSKASSPNSDILLERQVLVAMVRGQKRTGKSYLARTILNRLLGCYRRVAFLECDLGQTEFTPPGFVSLNLIDRPMFGPPFTHPLLPYNSHYIGSASPLNSPSHYLSSIRALMQTYKIDLQYVSPEDEVLGSDGSRIDDVIPLVVNTMGWTKGLGADLARQIEEAVEPTHIFSIQNPSGDFETGMETMKVEMQTLNGSGNNHQVFEVEPISVGIQSTRHSAADWRTISLISYFHSIPSMSQTYLLSTSVQHHNDFSFISRSAPLYSWDCRLPLVARSPYAVAPNVALDSVILIGAGSEDVVPSEIGRVLNGALVAIVAYQPDYTEISPSQAWRGIPYSQGADPPDPLTSRCIGLALIRGVSQLTPFSPPLSSENTDGDTLHVLTPLPPWILATSGARCFVKGEIELPVWGMLDFREIERDGARHDIDGIPYLQWSKTEAAGAERRRVRRNLMRRGQM</sequence>
<keyword evidence="7" id="KW-0067">ATP-binding</keyword>
<evidence type="ECO:0000256" key="6">
    <source>
        <dbReference type="ARBA" id="ARBA00022777"/>
    </source>
</evidence>
<evidence type="ECO:0000313" key="10">
    <source>
        <dbReference type="EMBL" id="THH05800.1"/>
    </source>
</evidence>
<keyword evidence="5" id="KW-0547">Nucleotide-binding</keyword>
<dbReference type="OrthoDB" id="2405412at2759"/>
<dbReference type="Pfam" id="PF16575">
    <property type="entry name" value="CLP1_P"/>
    <property type="match status" value="1"/>
</dbReference>
<keyword evidence="6" id="KW-0418">Kinase</keyword>
<comment type="similarity">
    <text evidence="1">Belongs to the Clp1 family. NOL9/GRC3 subfamily.</text>
</comment>
<feature type="region of interest" description="Disordered" evidence="8">
    <location>
        <begin position="46"/>
        <end position="128"/>
    </location>
</feature>
<evidence type="ECO:0000256" key="7">
    <source>
        <dbReference type="ARBA" id="ARBA00022840"/>
    </source>
</evidence>
<name>A0A4S4L819_9AGAM</name>
<protein>
    <recommendedName>
        <fullName evidence="3">Polynucleotide 5'-hydroxyl-kinase GRC3</fullName>
    </recommendedName>
    <alternativeName>
        <fullName evidence="2">Polynucleotide 5'-hydroxyl-kinase grc3</fullName>
    </alternativeName>
</protein>
<dbReference type="InterPro" id="IPR032319">
    <property type="entry name" value="CLP1_P"/>
</dbReference>
<dbReference type="AlphaFoldDB" id="A0A4S4L819"/>
<evidence type="ECO:0000256" key="3">
    <source>
        <dbReference type="ARBA" id="ARBA00019824"/>
    </source>
</evidence>
<feature type="region of interest" description="Disordered" evidence="8">
    <location>
        <begin position="143"/>
        <end position="167"/>
    </location>
</feature>
<proteinExistence type="inferred from homology"/>
<dbReference type="Gene3D" id="3.40.50.300">
    <property type="entry name" value="P-loop containing nucleotide triphosphate hydrolases"/>
    <property type="match status" value="1"/>
</dbReference>
<evidence type="ECO:0000256" key="8">
    <source>
        <dbReference type="SAM" id="MobiDB-lite"/>
    </source>
</evidence>
<dbReference type="Proteomes" id="UP000308199">
    <property type="component" value="Unassembled WGS sequence"/>
</dbReference>
<dbReference type="PANTHER" id="PTHR12755:SF3">
    <property type="entry name" value="POLYNUCLEOTIDE 5'-HYDROXYL-KINASE NOL9"/>
    <property type="match status" value="1"/>
</dbReference>
<feature type="compositionally biased region" description="Basic and acidic residues" evidence="8">
    <location>
        <begin position="95"/>
        <end position="104"/>
    </location>
</feature>
<evidence type="ECO:0000256" key="4">
    <source>
        <dbReference type="ARBA" id="ARBA00022679"/>
    </source>
</evidence>
<organism evidence="10 11">
    <name type="scientific">Phellinidium pouzarii</name>
    <dbReference type="NCBI Taxonomy" id="167371"/>
    <lineage>
        <taxon>Eukaryota</taxon>
        <taxon>Fungi</taxon>
        <taxon>Dikarya</taxon>
        <taxon>Basidiomycota</taxon>
        <taxon>Agaricomycotina</taxon>
        <taxon>Agaricomycetes</taxon>
        <taxon>Hymenochaetales</taxon>
        <taxon>Hymenochaetaceae</taxon>
        <taxon>Phellinidium</taxon>
    </lineage>
</organism>
<dbReference type="GO" id="GO:0051731">
    <property type="term" value="F:polynucleotide 5'-hydroxyl-kinase activity"/>
    <property type="evidence" value="ECO:0007669"/>
    <property type="project" value="InterPro"/>
</dbReference>
<dbReference type="GO" id="GO:0005524">
    <property type="term" value="F:ATP binding"/>
    <property type="evidence" value="ECO:0007669"/>
    <property type="project" value="UniProtKB-KW"/>
</dbReference>
<evidence type="ECO:0000256" key="2">
    <source>
        <dbReference type="ARBA" id="ARBA00018706"/>
    </source>
</evidence>
<evidence type="ECO:0000259" key="9">
    <source>
        <dbReference type="Pfam" id="PF16575"/>
    </source>
</evidence>
<dbReference type="PANTHER" id="PTHR12755">
    <property type="entry name" value="CLEAVAGE/POLYADENYLATION FACTOR IA SUBUNIT CLP1P"/>
    <property type="match status" value="1"/>
</dbReference>
<evidence type="ECO:0000256" key="5">
    <source>
        <dbReference type="ARBA" id="ARBA00022741"/>
    </source>
</evidence>